<name>A0A8S0X2K6_CYCAE</name>
<dbReference type="AlphaFoldDB" id="A0A8S0X2K6"/>
<accession>A0A8S0X2K6</accession>
<dbReference type="Proteomes" id="UP000467700">
    <property type="component" value="Unassembled WGS sequence"/>
</dbReference>
<evidence type="ECO:0000256" key="1">
    <source>
        <dbReference type="ARBA" id="ARBA00022801"/>
    </source>
</evidence>
<dbReference type="InterPro" id="IPR049492">
    <property type="entry name" value="BD-FAE-like_dom"/>
</dbReference>
<evidence type="ECO:0000313" key="4">
    <source>
        <dbReference type="Proteomes" id="UP000467700"/>
    </source>
</evidence>
<dbReference type="EMBL" id="CACVBS010000112">
    <property type="protein sequence ID" value="CAA7271787.1"/>
    <property type="molecule type" value="Genomic_DNA"/>
</dbReference>
<dbReference type="OrthoDB" id="6495301at2759"/>
<organism evidence="3 4">
    <name type="scientific">Cyclocybe aegerita</name>
    <name type="common">Black poplar mushroom</name>
    <name type="synonym">Agrocybe aegerita</name>
    <dbReference type="NCBI Taxonomy" id="1973307"/>
    <lineage>
        <taxon>Eukaryota</taxon>
        <taxon>Fungi</taxon>
        <taxon>Dikarya</taxon>
        <taxon>Basidiomycota</taxon>
        <taxon>Agaricomycotina</taxon>
        <taxon>Agaricomycetes</taxon>
        <taxon>Agaricomycetidae</taxon>
        <taxon>Agaricales</taxon>
        <taxon>Agaricineae</taxon>
        <taxon>Bolbitiaceae</taxon>
        <taxon>Cyclocybe</taxon>
    </lineage>
</organism>
<evidence type="ECO:0000259" key="2">
    <source>
        <dbReference type="Pfam" id="PF20434"/>
    </source>
</evidence>
<proteinExistence type="predicted"/>
<dbReference type="GO" id="GO:0016787">
    <property type="term" value="F:hydrolase activity"/>
    <property type="evidence" value="ECO:0007669"/>
    <property type="project" value="UniProtKB-KW"/>
</dbReference>
<dbReference type="InterPro" id="IPR050300">
    <property type="entry name" value="GDXG_lipolytic_enzyme"/>
</dbReference>
<dbReference type="SUPFAM" id="SSF53474">
    <property type="entry name" value="alpha/beta-Hydrolases"/>
    <property type="match status" value="1"/>
</dbReference>
<evidence type="ECO:0000313" key="3">
    <source>
        <dbReference type="EMBL" id="CAA7271787.1"/>
    </source>
</evidence>
<comment type="caution">
    <text evidence="3">The sequence shown here is derived from an EMBL/GenBank/DDBJ whole genome shotgun (WGS) entry which is preliminary data.</text>
</comment>
<feature type="domain" description="BD-FAE-like" evidence="2">
    <location>
        <begin position="24"/>
        <end position="230"/>
    </location>
</feature>
<dbReference type="Pfam" id="PF20434">
    <property type="entry name" value="BD-FAE"/>
    <property type="match status" value="1"/>
</dbReference>
<dbReference type="Gene3D" id="3.40.50.1820">
    <property type="entry name" value="alpha/beta hydrolase"/>
    <property type="match status" value="1"/>
</dbReference>
<dbReference type="InterPro" id="IPR029058">
    <property type="entry name" value="AB_hydrolase_fold"/>
</dbReference>
<dbReference type="PANTHER" id="PTHR48081">
    <property type="entry name" value="AB HYDROLASE SUPERFAMILY PROTEIN C4A8.06C"/>
    <property type="match status" value="1"/>
</dbReference>
<sequence>MTHSQSLGIAYTSCAPDDNQRQFDIYSPTHTPATARPLVIFVHGGAWRAEDKRDHAPLARSILTATGCPVAVPNYRLTPSRNVDPHLRHPVHAQDVLTFLYFIQAWRDPQYSFDPRKLVLIGHSCSAHMLSSIFLDSQTPSLAPSKDLLCAVRGIVLSEGIFDIDTLVHRFPDYRRWFVDDAFGPAEHYPEFSTLRYSPWPNTPIKWLLIHSKGDMLVDVPQTVAMYNHLKTLYPEGVTFDIDSVGSDHDDVLRQDAYIQMVKDLVVNFI</sequence>
<protein>
    <recommendedName>
        <fullName evidence="2">BD-FAE-like domain-containing protein</fullName>
    </recommendedName>
</protein>
<dbReference type="PANTHER" id="PTHR48081:SF33">
    <property type="entry name" value="KYNURENINE FORMAMIDASE"/>
    <property type="match status" value="1"/>
</dbReference>
<gene>
    <name evidence="3" type="ORF">AAE3_LOCUS13898</name>
</gene>
<keyword evidence="1" id="KW-0378">Hydrolase</keyword>
<keyword evidence="4" id="KW-1185">Reference proteome</keyword>
<reference evidence="3 4" key="1">
    <citation type="submission" date="2020-01" db="EMBL/GenBank/DDBJ databases">
        <authorList>
            <person name="Gupta K D."/>
        </authorList>
    </citation>
    <scope>NUCLEOTIDE SEQUENCE [LARGE SCALE GENOMIC DNA]</scope>
</reference>